<gene>
    <name evidence="2" type="ORF">SCF082_LOCUS34097</name>
</gene>
<comment type="caution">
    <text evidence="2">The sequence shown here is derived from an EMBL/GenBank/DDBJ whole genome shotgun (WGS) entry which is preliminary data.</text>
</comment>
<evidence type="ECO:0000313" key="3">
    <source>
        <dbReference type="Proteomes" id="UP001642464"/>
    </source>
</evidence>
<evidence type="ECO:0000256" key="1">
    <source>
        <dbReference type="SAM" id="MobiDB-lite"/>
    </source>
</evidence>
<dbReference type="EMBL" id="CAXAMM010031001">
    <property type="protein sequence ID" value="CAK9067319.1"/>
    <property type="molecule type" value="Genomic_DNA"/>
</dbReference>
<proteinExistence type="predicted"/>
<accession>A0ABP0NUV0</accession>
<feature type="compositionally biased region" description="Polar residues" evidence="1">
    <location>
        <begin position="45"/>
        <end position="55"/>
    </location>
</feature>
<evidence type="ECO:0000313" key="2">
    <source>
        <dbReference type="EMBL" id="CAK9067319.1"/>
    </source>
</evidence>
<name>A0ABP0NUV0_9DINO</name>
<feature type="non-terminal residue" evidence="2">
    <location>
        <position position="1"/>
    </location>
</feature>
<feature type="region of interest" description="Disordered" evidence="1">
    <location>
        <begin position="32"/>
        <end position="55"/>
    </location>
</feature>
<reference evidence="2 3" key="1">
    <citation type="submission" date="2024-02" db="EMBL/GenBank/DDBJ databases">
        <authorList>
            <person name="Chen Y."/>
            <person name="Shah S."/>
            <person name="Dougan E. K."/>
            <person name="Thang M."/>
            <person name="Chan C."/>
        </authorList>
    </citation>
    <scope>NUCLEOTIDE SEQUENCE [LARGE SCALE GENOMIC DNA]</scope>
</reference>
<protein>
    <submittedName>
        <fullName evidence="2">Uncharacterized protein</fullName>
    </submittedName>
</protein>
<sequence>ACRNAEITLQGGSCIDLDCSVNNVGGSDCEGLTLTKEGSDPRTAIEQSTPSSIQK</sequence>
<dbReference type="Proteomes" id="UP001642464">
    <property type="component" value="Unassembled WGS sequence"/>
</dbReference>
<organism evidence="2 3">
    <name type="scientific">Durusdinium trenchii</name>
    <dbReference type="NCBI Taxonomy" id="1381693"/>
    <lineage>
        <taxon>Eukaryota</taxon>
        <taxon>Sar</taxon>
        <taxon>Alveolata</taxon>
        <taxon>Dinophyceae</taxon>
        <taxon>Suessiales</taxon>
        <taxon>Symbiodiniaceae</taxon>
        <taxon>Durusdinium</taxon>
    </lineage>
</organism>
<keyword evidence="3" id="KW-1185">Reference proteome</keyword>
<feature type="non-terminal residue" evidence="2">
    <location>
        <position position="55"/>
    </location>
</feature>